<dbReference type="eggNOG" id="COG0607">
    <property type="taxonomic scope" value="Bacteria"/>
</dbReference>
<feature type="domain" description="Rhodanese" evidence="1">
    <location>
        <begin position="54"/>
        <end position="145"/>
    </location>
</feature>
<evidence type="ECO:0000259" key="1">
    <source>
        <dbReference type="PROSITE" id="PS50206"/>
    </source>
</evidence>
<name>H8XTR8_FLAIG</name>
<reference evidence="2 3" key="1">
    <citation type="journal article" date="2012" name="J. Bacteriol.">
        <title>Complete Genome Sequence of Flavobacterium indicum GPSTA100-9T, Isolated from Warm Spring Water.</title>
        <authorList>
            <person name="Barbier P."/>
            <person name="Houel A."/>
            <person name="Loux V."/>
            <person name="Poulain J."/>
            <person name="Bernardet J.F."/>
            <person name="Touchon M."/>
            <person name="Duchaud E."/>
        </authorList>
    </citation>
    <scope>NUCLEOTIDE SEQUENCE [LARGE SCALE GENOMIC DNA]</scope>
    <source>
        <strain evidence="3">DSM 17447 / CIP 109464 / GPTSA100-9</strain>
    </source>
</reference>
<keyword evidence="3" id="KW-1185">Reference proteome</keyword>
<dbReference type="HOGENOM" id="CLU_089574_5_0_10"/>
<accession>H8XTR8</accession>
<dbReference type="PROSITE" id="PS50206">
    <property type="entry name" value="RHODANESE_3"/>
    <property type="match status" value="1"/>
</dbReference>
<dbReference type="InterPro" id="IPR001763">
    <property type="entry name" value="Rhodanese-like_dom"/>
</dbReference>
<dbReference type="NCBIfam" id="NF045521">
    <property type="entry name" value="rhoda_near_glyco"/>
    <property type="match status" value="1"/>
</dbReference>
<dbReference type="SUPFAM" id="SSF52821">
    <property type="entry name" value="Rhodanese/Cell cycle control phosphatase"/>
    <property type="match status" value="1"/>
</dbReference>
<reference evidence="3" key="2">
    <citation type="submission" date="2012-03" db="EMBL/GenBank/DDBJ databases">
        <title>Complete genome sequence of Flavobacterium indicum GPTSA100-9T, isolated from warm spring water.</title>
        <authorList>
            <person name="Barbier P."/>
            <person name="Houel A."/>
            <person name="Loux V."/>
            <person name="Poulain J."/>
            <person name="Bernardet J.-F."/>
            <person name="Touchon M."/>
            <person name="Duchaud E."/>
        </authorList>
    </citation>
    <scope>NUCLEOTIDE SEQUENCE [LARGE SCALE GENOMIC DNA]</scope>
    <source>
        <strain evidence="3">DSM 17447 / CIP 109464 / GPTSA100-9</strain>
    </source>
</reference>
<organism evidence="2 3">
    <name type="scientific">Flavobacterium indicum (strain DSM 17447 / CIP 109464 / GPTSA100-9)</name>
    <dbReference type="NCBI Taxonomy" id="1094466"/>
    <lineage>
        <taxon>Bacteria</taxon>
        <taxon>Pseudomonadati</taxon>
        <taxon>Bacteroidota</taxon>
        <taxon>Flavobacteriia</taxon>
        <taxon>Flavobacteriales</taxon>
        <taxon>Flavobacteriaceae</taxon>
        <taxon>Flavobacterium</taxon>
    </lineage>
</organism>
<proteinExistence type="predicted"/>
<dbReference type="InterPro" id="IPR050229">
    <property type="entry name" value="GlpE_sulfurtransferase"/>
</dbReference>
<dbReference type="CDD" id="cd00158">
    <property type="entry name" value="RHOD"/>
    <property type="match status" value="1"/>
</dbReference>
<dbReference type="PANTHER" id="PTHR43031:SF1">
    <property type="entry name" value="PYRIDINE NUCLEOTIDE-DISULPHIDE OXIDOREDUCTASE"/>
    <property type="match status" value="1"/>
</dbReference>
<dbReference type="PANTHER" id="PTHR43031">
    <property type="entry name" value="FAD-DEPENDENT OXIDOREDUCTASE"/>
    <property type="match status" value="1"/>
</dbReference>
<dbReference type="Gene3D" id="3.40.250.10">
    <property type="entry name" value="Rhodanese-like domain"/>
    <property type="match status" value="1"/>
</dbReference>
<protein>
    <submittedName>
        <fullName evidence="2">Thioredoxin family protein</fullName>
    </submittedName>
</protein>
<dbReference type="InterPro" id="IPR036873">
    <property type="entry name" value="Rhodanese-like_dom_sf"/>
</dbReference>
<evidence type="ECO:0000313" key="2">
    <source>
        <dbReference type="EMBL" id="CCG53648.1"/>
    </source>
</evidence>
<dbReference type="EMBL" id="HE774682">
    <property type="protein sequence ID" value="CCG53648.1"/>
    <property type="molecule type" value="Genomic_DNA"/>
</dbReference>
<dbReference type="RefSeq" id="WP_014388767.1">
    <property type="nucleotide sequence ID" value="NC_017025.1"/>
</dbReference>
<dbReference type="SMART" id="SM00450">
    <property type="entry name" value="RHOD"/>
    <property type="match status" value="1"/>
</dbReference>
<dbReference type="Pfam" id="PF00581">
    <property type="entry name" value="Rhodanese"/>
    <property type="match status" value="1"/>
</dbReference>
<dbReference type="Proteomes" id="UP000007599">
    <property type="component" value="Chromosome I"/>
</dbReference>
<dbReference type="PATRIC" id="fig|1094466.5.peg.1676"/>
<dbReference type="KEGG" id="fin:KQS_08555"/>
<sequence length="172" mass="20149">MFSSILDKNVIMRHFFLILLLFSTIIYGQNSIPEVLKKYNSERVSYINVKQASIKSPVVFLDARELIEYNTSHIKGAIHVGYNKFNQKLVLEKIKDKNTTIIVYCSIGVRSEKIGEKLLKLGYSNVFNLYGGIFEWKNNGYKVFNHLEQETEYIHTYSKEWSKYLKKGIQTY</sequence>
<dbReference type="STRING" id="1094466.KQS_08555"/>
<gene>
    <name evidence="2" type="ordered locus">KQS_08555</name>
</gene>
<evidence type="ECO:0000313" key="3">
    <source>
        <dbReference type="Proteomes" id="UP000007599"/>
    </source>
</evidence>
<dbReference type="AlphaFoldDB" id="H8XTR8"/>